<keyword evidence="2" id="KW-0539">Nucleus</keyword>
<dbReference type="GO" id="GO:0005847">
    <property type="term" value="C:mRNA cleavage and polyadenylation specificity factor complex"/>
    <property type="evidence" value="ECO:0007669"/>
    <property type="project" value="TreeGrafter"/>
</dbReference>
<sequence length="319" mass="34741">MPSDKPGRVVFIGNIPYGLTEEQIIHTFSTVGQVLSFRLVYDNETGRPKGFGFAEFADTDAAASAVRNLNDYEIMGRQLRVDFSHEGGKEDTAPAGYDAQPPQPPQQHQATNGYGRPGMSNGLPPLPPGVDLQPGLTCPDAISKTLSTLPAPQLLDILSQMKGLVMGDPAKATELLKQAPQLSYAIFQALLLMGLVDTSVLASVVEQASQPAQAPPQIPPSRPPPQTYQPPPQLPPQPQYPQFPQIPGPTHVPTPPVQQQPYQPPAMPQQQTQAPPQQPMGQEELLKQVMAMTQQQIDQLPPVERSQIMMLRQSLMGRY</sequence>
<dbReference type="SUPFAM" id="SSF54928">
    <property type="entry name" value="RNA-binding domain, RBD"/>
    <property type="match status" value="1"/>
</dbReference>
<dbReference type="InterPro" id="IPR012677">
    <property type="entry name" value="Nucleotide-bd_a/b_plait_sf"/>
</dbReference>
<protein>
    <submittedName>
        <fullName evidence="6">Transcription termination and cleavage factor C-terminal domain</fullName>
    </submittedName>
</protein>
<feature type="compositionally biased region" description="Pro residues" evidence="4">
    <location>
        <begin position="213"/>
        <end position="267"/>
    </location>
</feature>
<dbReference type="Proteomes" id="UP000192927">
    <property type="component" value="Unassembled WGS sequence"/>
</dbReference>
<comment type="subcellular location">
    <subcellularLocation>
        <location evidence="1">Nucleus</location>
    </subcellularLocation>
</comment>
<evidence type="ECO:0000256" key="3">
    <source>
        <dbReference type="PROSITE-ProRule" id="PRU00176"/>
    </source>
</evidence>
<dbReference type="InterPro" id="IPR025742">
    <property type="entry name" value="CSTF2_hinge"/>
</dbReference>
<name>A0A1W5DDU9_9LECA</name>
<dbReference type="AlphaFoldDB" id="A0A1W5DDU9"/>
<dbReference type="Gene3D" id="1.25.40.630">
    <property type="match status" value="1"/>
</dbReference>
<dbReference type="Gene3D" id="1.10.20.70">
    <property type="entry name" value="Transcription termination and cleavage factor, C-terminal domain"/>
    <property type="match status" value="1"/>
</dbReference>
<keyword evidence="7" id="KW-1185">Reference proteome</keyword>
<evidence type="ECO:0000313" key="6">
    <source>
        <dbReference type="EMBL" id="SLM41140.1"/>
    </source>
</evidence>
<dbReference type="PANTHER" id="PTHR45735">
    <property type="entry name" value="CLEAVAGE STIMULATION FACTOR SUBUNIT 2"/>
    <property type="match status" value="1"/>
</dbReference>
<organism evidence="6 7">
    <name type="scientific">Lasallia pustulata</name>
    <dbReference type="NCBI Taxonomy" id="136370"/>
    <lineage>
        <taxon>Eukaryota</taxon>
        <taxon>Fungi</taxon>
        <taxon>Dikarya</taxon>
        <taxon>Ascomycota</taxon>
        <taxon>Pezizomycotina</taxon>
        <taxon>Lecanoromycetes</taxon>
        <taxon>OSLEUM clade</taxon>
        <taxon>Umbilicariomycetidae</taxon>
        <taxon>Umbilicariales</taxon>
        <taxon>Umbilicariaceae</taxon>
        <taxon>Lasallia</taxon>
    </lineage>
</organism>
<dbReference type="Pfam" id="PF14304">
    <property type="entry name" value="CSTF_C"/>
    <property type="match status" value="1"/>
</dbReference>
<feature type="region of interest" description="Disordered" evidence="4">
    <location>
        <begin position="210"/>
        <end position="283"/>
    </location>
</feature>
<dbReference type="CDD" id="cd12398">
    <property type="entry name" value="RRM_CSTF2_RNA15_like"/>
    <property type="match status" value="1"/>
</dbReference>
<accession>A0A1W5DDU9</accession>
<dbReference type="GO" id="GO:0003729">
    <property type="term" value="F:mRNA binding"/>
    <property type="evidence" value="ECO:0007669"/>
    <property type="project" value="TreeGrafter"/>
</dbReference>
<keyword evidence="3" id="KW-0694">RNA-binding</keyword>
<feature type="region of interest" description="Disordered" evidence="4">
    <location>
        <begin position="86"/>
        <end position="136"/>
    </location>
</feature>
<dbReference type="Gene3D" id="3.30.70.330">
    <property type="match status" value="1"/>
</dbReference>
<dbReference type="GO" id="GO:0031124">
    <property type="term" value="P:mRNA 3'-end processing"/>
    <property type="evidence" value="ECO:0007669"/>
    <property type="project" value="InterPro"/>
</dbReference>
<dbReference type="InterPro" id="IPR000504">
    <property type="entry name" value="RRM_dom"/>
</dbReference>
<dbReference type="InterPro" id="IPR026896">
    <property type="entry name" value="CSTF_C"/>
</dbReference>
<dbReference type="SMART" id="SM00360">
    <property type="entry name" value="RRM"/>
    <property type="match status" value="1"/>
</dbReference>
<dbReference type="InterPro" id="IPR035979">
    <property type="entry name" value="RBD_domain_sf"/>
</dbReference>
<evidence type="ECO:0000256" key="2">
    <source>
        <dbReference type="ARBA" id="ARBA00023242"/>
    </source>
</evidence>
<reference evidence="7" key="1">
    <citation type="submission" date="2017-03" db="EMBL/GenBank/DDBJ databases">
        <authorList>
            <person name="Sharma R."/>
            <person name="Thines M."/>
        </authorList>
    </citation>
    <scope>NUCLEOTIDE SEQUENCE [LARGE SCALE GENOMIC DNA]</scope>
</reference>
<proteinExistence type="predicted"/>
<evidence type="ECO:0000313" key="7">
    <source>
        <dbReference type="Proteomes" id="UP000192927"/>
    </source>
</evidence>
<feature type="domain" description="RRM" evidence="5">
    <location>
        <begin position="8"/>
        <end position="86"/>
    </location>
</feature>
<evidence type="ECO:0000256" key="4">
    <source>
        <dbReference type="SAM" id="MobiDB-lite"/>
    </source>
</evidence>
<dbReference type="EMBL" id="FWEW01003789">
    <property type="protein sequence ID" value="SLM41140.1"/>
    <property type="molecule type" value="Genomic_DNA"/>
</dbReference>
<dbReference type="PANTHER" id="PTHR45735:SF2">
    <property type="entry name" value="CLEAVAGE STIMULATION FACTOR SUBUNIT 2"/>
    <property type="match status" value="1"/>
</dbReference>
<evidence type="ECO:0000256" key="1">
    <source>
        <dbReference type="ARBA" id="ARBA00004123"/>
    </source>
</evidence>
<dbReference type="Pfam" id="PF00076">
    <property type="entry name" value="RRM_1"/>
    <property type="match status" value="1"/>
</dbReference>
<dbReference type="PROSITE" id="PS50102">
    <property type="entry name" value="RRM"/>
    <property type="match status" value="1"/>
</dbReference>
<dbReference type="InterPro" id="IPR038192">
    <property type="entry name" value="CSTF_C_sf"/>
</dbReference>
<evidence type="ECO:0000259" key="5">
    <source>
        <dbReference type="PROSITE" id="PS50102"/>
    </source>
</evidence>
<feature type="compositionally biased region" description="Low complexity" evidence="4">
    <location>
        <begin position="268"/>
        <end position="282"/>
    </location>
</feature>
<dbReference type="Pfam" id="PF14327">
    <property type="entry name" value="CSTF2_hinge"/>
    <property type="match status" value="1"/>
</dbReference>